<dbReference type="Gene3D" id="2.40.160.50">
    <property type="entry name" value="membrane protein fhac: a member of the omp85/tpsb transporter family"/>
    <property type="match status" value="1"/>
</dbReference>
<dbReference type="STRING" id="990268.JCM19235_4893"/>
<protein>
    <submittedName>
        <fullName evidence="2">Putative patatin-like phospholipase</fullName>
    </submittedName>
</protein>
<proteinExistence type="predicted"/>
<evidence type="ECO:0000313" key="3">
    <source>
        <dbReference type="Proteomes" id="UP000029228"/>
    </source>
</evidence>
<dbReference type="AlphaFoldDB" id="A0A090S1I8"/>
<dbReference type="EMBL" id="BBMR01000008">
    <property type="protein sequence ID" value="GAL21411.1"/>
    <property type="molecule type" value="Genomic_DNA"/>
</dbReference>
<reference evidence="2 3" key="2">
    <citation type="submission" date="2014-09" db="EMBL/GenBank/DDBJ databases">
        <authorList>
            <consortium name="NBRP consortium"/>
            <person name="Sawabe T."/>
            <person name="Meirelles P."/>
            <person name="Nakanishi M."/>
            <person name="Sayaka M."/>
            <person name="Hattori M."/>
            <person name="Ohkuma M."/>
        </authorList>
    </citation>
    <scope>NUCLEOTIDE SEQUENCE [LARGE SCALE GENOMIC DNA]</scope>
    <source>
        <strain evidence="3">JCM19235</strain>
    </source>
</reference>
<sequence>MGEQLSNYLVRRSTEEQMQALEERDVYLHPTVGQIATTDFSSMPEAYELGYQAAYQNEQQLRALSVNGASYQRYIDDKQEARRELVYGDENVVDKIVINNQSHYSDELITTRLGLAAGEQLETDEIEQRIEELYALDRFELITYQYKEVEGETNLIVNVKEKSWGPNYMDFRFYLEEDFNANSFYSIGVSTNFTDLNDRGAELRVNADFGTDKRVEAELYSPFMLNQDFFWLAGVKYNSDKRSVLCQVNETEEECVTPALEGSADFIPVTYREWQGEVAAGYQPTLWQEFKVGARFTKGESFVSPLPSAGKFDFDRRGLFVNYRLDTLDDFSLPTKGWYVDLEYLHSRDSGEQNINDGISEFSDHAQEISIKTKYAHTTGRNTFVGSFDAGMIETENDSLPVSPRELGGFLNMSGIPRNSLIGQNKVFGSVVYRYRWFDNDFGMFQSPVYLGASAEYGGVWDGDKSLSNAPLYLAGSLFAGIDSPVGPIMLSYGQVETGLRSFYLIIGAAY</sequence>
<dbReference type="Gene3D" id="3.10.20.310">
    <property type="entry name" value="membrane protein fhac"/>
    <property type="match status" value="1"/>
</dbReference>
<keyword evidence="3" id="KW-1185">Reference proteome</keyword>
<accession>A0A090S1I8</accession>
<dbReference type="Proteomes" id="UP000029228">
    <property type="component" value="Unassembled WGS sequence"/>
</dbReference>
<gene>
    <name evidence="2" type="ORF">JCM19235_4893</name>
</gene>
<comment type="caution">
    <text evidence="2">The sequence shown here is derived from an EMBL/GenBank/DDBJ whole genome shotgun (WGS) entry which is preliminary data.</text>
</comment>
<name>A0A090S1I8_9VIBR</name>
<reference evidence="2 3" key="1">
    <citation type="submission" date="2014-09" db="EMBL/GenBank/DDBJ databases">
        <title>Vibrio maritimus JCM 19235. (C45) whole genome shotgun sequence.</title>
        <authorList>
            <person name="Sawabe T."/>
            <person name="Meirelles P."/>
            <person name="Nakanishi M."/>
            <person name="Sayaka M."/>
            <person name="Hattori M."/>
            <person name="Ohkuma M."/>
        </authorList>
    </citation>
    <scope>NUCLEOTIDE SEQUENCE [LARGE SCALE GENOMIC DNA]</scope>
    <source>
        <strain evidence="3">JCM19235</strain>
    </source>
</reference>
<evidence type="ECO:0000313" key="2">
    <source>
        <dbReference type="EMBL" id="GAL21411.1"/>
    </source>
</evidence>
<dbReference type="GO" id="GO:0019867">
    <property type="term" value="C:outer membrane"/>
    <property type="evidence" value="ECO:0007669"/>
    <property type="project" value="InterPro"/>
</dbReference>
<dbReference type="Pfam" id="PF07244">
    <property type="entry name" value="POTRA"/>
    <property type="match status" value="1"/>
</dbReference>
<organism evidence="2 3">
    <name type="scientific">Vibrio maritimus</name>
    <dbReference type="NCBI Taxonomy" id="990268"/>
    <lineage>
        <taxon>Bacteria</taxon>
        <taxon>Pseudomonadati</taxon>
        <taxon>Pseudomonadota</taxon>
        <taxon>Gammaproteobacteria</taxon>
        <taxon>Vibrionales</taxon>
        <taxon>Vibrionaceae</taxon>
        <taxon>Vibrio</taxon>
    </lineage>
</organism>
<evidence type="ECO:0000259" key="1">
    <source>
        <dbReference type="Pfam" id="PF07244"/>
    </source>
</evidence>
<feature type="domain" description="POTRA" evidence="1">
    <location>
        <begin position="93"/>
        <end position="162"/>
    </location>
</feature>
<dbReference type="InterPro" id="IPR010827">
    <property type="entry name" value="BamA/TamA_POTRA"/>
</dbReference>